<dbReference type="eggNOG" id="COG2165">
    <property type="taxonomic scope" value="Bacteria"/>
</dbReference>
<evidence type="ECO:0000256" key="1">
    <source>
        <dbReference type="SAM" id="Phobius"/>
    </source>
</evidence>
<dbReference type="SUPFAM" id="SSF54523">
    <property type="entry name" value="Pili subunits"/>
    <property type="match status" value="1"/>
</dbReference>
<dbReference type="STRING" id="313628.LNTAR_00540"/>
<dbReference type="RefSeq" id="WP_007278357.1">
    <property type="nucleotide sequence ID" value="NZ_ABCK01000007.1"/>
</dbReference>
<evidence type="ECO:0000313" key="2">
    <source>
        <dbReference type="EMBL" id="EDM27843.1"/>
    </source>
</evidence>
<gene>
    <name evidence="2" type="ORF">LNTAR_00540</name>
</gene>
<dbReference type="Proteomes" id="UP000004947">
    <property type="component" value="Unassembled WGS sequence"/>
</dbReference>
<dbReference type="PANTHER" id="PTHR30093:SF2">
    <property type="entry name" value="TYPE II SECRETION SYSTEM PROTEIN H"/>
    <property type="match status" value="1"/>
</dbReference>
<dbReference type="NCBIfam" id="TIGR02532">
    <property type="entry name" value="IV_pilin_GFxxxE"/>
    <property type="match status" value="1"/>
</dbReference>
<keyword evidence="1" id="KW-0812">Transmembrane</keyword>
<dbReference type="Gene3D" id="3.30.700.10">
    <property type="entry name" value="Glycoprotein, Type 4 Pilin"/>
    <property type="match status" value="1"/>
</dbReference>
<dbReference type="InterPro" id="IPR012902">
    <property type="entry name" value="N_methyl_site"/>
</dbReference>
<sequence length="265" mass="29139">MSKNKFTLIELLVVVAIIGILASFLLPVLGKARSQARQAVCKSNLKQYGTTMFISMDDFNGQVPPAMSKHGLWATNIENSIKIDGAAISYTQNAAIYNSPGNFDISNFANFEPQTQDEDKMQAFICPGDDDPATVFQNFNNGGRSGRPVTSYGSNRGIFLMMPENFLQWEPGHVNGFLNRLSKPSETAMIFDCDAQSDGSIGLWLKGGTSATMWDFAKNGFGDKWDDSVKPDWHLKKINIVNADGHVESHNYLSQSLESVLLGNP</sequence>
<organism evidence="2 3">
    <name type="scientific">Lentisphaera araneosa HTCC2155</name>
    <dbReference type="NCBI Taxonomy" id="313628"/>
    <lineage>
        <taxon>Bacteria</taxon>
        <taxon>Pseudomonadati</taxon>
        <taxon>Lentisphaerota</taxon>
        <taxon>Lentisphaeria</taxon>
        <taxon>Lentisphaerales</taxon>
        <taxon>Lentisphaeraceae</taxon>
        <taxon>Lentisphaera</taxon>
    </lineage>
</organism>
<comment type="caution">
    <text evidence="2">The sequence shown here is derived from an EMBL/GenBank/DDBJ whole genome shotgun (WGS) entry which is preliminary data.</text>
</comment>
<evidence type="ECO:0000313" key="3">
    <source>
        <dbReference type="Proteomes" id="UP000004947"/>
    </source>
</evidence>
<reference evidence="2 3" key="1">
    <citation type="journal article" date="2010" name="J. Bacteriol.">
        <title>Genome sequence of Lentisphaera araneosa HTCC2155T, the type species of the order Lentisphaerales in the phylum Lentisphaerae.</title>
        <authorList>
            <person name="Thrash J.C."/>
            <person name="Cho J.C."/>
            <person name="Vergin K.L."/>
            <person name="Morris R.M."/>
            <person name="Giovannoni S.J."/>
        </authorList>
    </citation>
    <scope>NUCLEOTIDE SEQUENCE [LARGE SCALE GENOMIC DNA]</scope>
    <source>
        <strain evidence="2 3">HTCC2155</strain>
    </source>
</reference>
<feature type="transmembrane region" description="Helical" evidence="1">
    <location>
        <begin position="6"/>
        <end position="29"/>
    </location>
</feature>
<dbReference type="InterPro" id="IPR045584">
    <property type="entry name" value="Pilin-like"/>
</dbReference>
<keyword evidence="3" id="KW-1185">Reference proteome</keyword>
<keyword evidence="1" id="KW-1133">Transmembrane helix</keyword>
<dbReference type="PANTHER" id="PTHR30093">
    <property type="entry name" value="GENERAL SECRETION PATHWAY PROTEIN G"/>
    <property type="match status" value="1"/>
</dbReference>
<proteinExistence type="predicted"/>
<dbReference type="EMBL" id="ABCK01000007">
    <property type="protein sequence ID" value="EDM27843.1"/>
    <property type="molecule type" value="Genomic_DNA"/>
</dbReference>
<name>A6DKE5_9BACT</name>
<dbReference type="AlphaFoldDB" id="A6DKE5"/>
<keyword evidence="1" id="KW-0472">Membrane</keyword>
<protein>
    <submittedName>
        <fullName evidence="2">Uncharacterized protein</fullName>
    </submittedName>
</protein>
<dbReference type="OrthoDB" id="255848at2"/>
<accession>A6DKE5</accession>